<feature type="transmembrane region" description="Helical" evidence="1">
    <location>
        <begin position="84"/>
        <end position="103"/>
    </location>
</feature>
<protein>
    <submittedName>
        <fullName evidence="2">(California timema) hypothetical protein</fullName>
    </submittedName>
</protein>
<evidence type="ECO:0000313" key="2">
    <source>
        <dbReference type="EMBL" id="CAD7580535.1"/>
    </source>
</evidence>
<keyword evidence="1" id="KW-1133">Transmembrane helix</keyword>
<dbReference type="PANTHER" id="PTHR20992:SF12">
    <property type="entry name" value="IP07646P"/>
    <property type="match status" value="1"/>
</dbReference>
<name>A0A7R9PET5_TIMCA</name>
<dbReference type="Pfam" id="PF04087">
    <property type="entry name" value="DUF389"/>
    <property type="match status" value="1"/>
</dbReference>
<proteinExistence type="predicted"/>
<dbReference type="EMBL" id="OE201420">
    <property type="protein sequence ID" value="CAD7580535.1"/>
    <property type="molecule type" value="Genomic_DNA"/>
</dbReference>
<evidence type="ECO:0000256" key="1">
    <source>
        <dbReference type="SAM" id="Phobius"/>
    </source>
</evidence>
<dbReference type="InterPro" id="IPR005240">
    <property type="entry name" value="DUF389"/>
</dbReference>
<dbReference type="AlphaFoldDB" id="A0A7R9PET5"/>
<keyword evidence="1" id="KW-0812">Transmembrane</keyword>
<keyword evidence="1" id="KW-0472">Membrane</keyword>
<organism evidence="2">
    <name type="scientific">Timema californicum</name>
    <name type="common">California timema</name>
    <name type="synonym">Walking stick</name>
    <dbReference type="NCBI Taxonomy" id="61474"/>
    <lineage>
        <taxon>Eukaryota</taxon>
        <taxon>Metazoa</taxon>
        <taxon>Ecdysozoa</taxon>
        <taxon>Arthropoda</taxon>
        <taxon>Hexapoda</taxon>
        <taxon>Insecta</taxon>
        <taxon>Pterygota</taxon>
        <taxon>Neoptera</taxon>
        <taxon>Polyneoptera</taxon>
        <taxon>Phasmatodea</taxon>
        <taxon>Timematodea</taxon>
        <taxon>Timematoidea</taxon>
        <taxon>Timematidae</taxon>
        <taxon>Timema</taxon>
    </lineage>
</organism>
<feature type="transmembrane region" description="Helical" evidence="1">
    <location>
        <begin position="51"/>
        <end position="72"/>
    </location>
</feature>
<reference evidence="2" key="1">
    <citation type="submission" date="2020-11" db="EMBL/GenBank/DDBJ databases">
        <authorList>
            <person name="Tran Van P."/>
        </authorList>
    </citation>
    <scope>NUCLEOTIDE SEQUENCE</scope>
</reference>
<sequence>MSPRSPCQSRLGPSPAIRRARLQAKTPDSVAIGRGRQQHFVAAVGLVENNAVNIVAAMLLSPLMGPVMALTFGTMISDRKLQKIGVRSGMVGMGISLVFGYIFGCLVGCTESPWGTGNWPTEAMIDR</sequence>
<gene>
    <name evidence="2" type="ORF">TCMB3V08_LOCUS13068</name>
</gene>
<dbReference type="PANTHER" id="PTHR20992">
    <property type="entry name" value="AT15442P-RELATED"/>
    <property type="match status" value="1"/>
</dbReference>
<accession>A0A7R9PET5</accession>